<dbReference type="PROSITE" id="PS51704">
    <property type="entry name" value="GP_PDE"/>
    <property type="match status" value="1"/>
</dbReference>
<gene>
    <name evidence="2" type="ORF">COB13_09045</name>
</gene>
<dbReference type="SUPFAM" id="SSF51695">
    <property type="entry name" value="PLC-like phosphodiesterases"/>
    <property type="match status" value="1"/>
</dbReference>
<evidence type="ECO:0000313" key="2">
    <source>
        <dbReference type="EMBL" id="PCJ00745.1"/>
    </source>
</evidence>
<proteinExistence type="predicted"/>
<name>A0A2A4Z191_9PROT</name>
<accession>A0A2A4Z191</accession>
<dbReference type="Gene3D" id="3.20.20.190">
    <property type="entry name" value="Phosphatidylinositol (PI) phosphodiesterase"/>
    <property type="match status" value="1"/>
</dbReference>
<dbReference type="InterPro" id="IPR030395">
    <property type="entry name" value="GP_PDE_dom"/>
</dbReference>
<reference evidence="2" key="2">
    <citation type="journal article" date="2018" name="ISME J.">
        <title>A dynamic microbial community with high functional redundancy inhabits the cold, oxic subseafloor aquifer.</title>
        <authorList>
            <person name="Tully B.J."/>
            <person name="Wheat C.G."/>
            <person name="Glazer B.T."/>
            <person name="Huber J.A."/>
        </authorList>
    </citation>
    <scope>NUCLEOTIDE SEQUENCE</scope>
    <source>
        <strain evidence="2">NORP83</strain>
    </source>
</reference>
<comment type="caution">
    <text evidence="2">The sequence shown here is derived from an EMBL/GenBank/DDBJ whole genome shotgun (WGS) entry which is preliminary data.</text>
</comment>
<dbReference type="AlphaFoldDB" id="A0A2A4Z191"/>
<dbReference type="GO" id="GO:0006629">
    <property type="term" value="P:lipid metabolic process"/>
    <property type="evidence" value="ECO:0007669"/>
    <property type="project" value="InterPro"/>
</dbReference>
<evidence type="ECO:0000259" key="1">
    <source>
        <dbReference type="PROSITE" id="PS51704"/>
    </source>
</evidence>
<feature type="domain" description="GP-PDE" evidence="1">
    <location>
        <begin position="39"/>
        <end position="323"/>
    </location>
</feature>
<organism evidence="2">
    <name type="scientific">OCS116 cluster bacterium</name>
    <dbReference type="NCBI Taxonomy" id="2030921"/>
    <lineage>
        <taxon>Bacteria</taxon>
        <taxon>Pseudomonadati</taxon>
        <taxon>Pseudomonadota</taxon>
        <taxon>Alphaproteobacteria</taxon>
        <taxon>OCS116 cluster</taxon>
    </lineage>
</organism>
<dbReference type="Pfam" id="PF03009">
    <property type="entry name" value="GDPD"/>
    <property type="match status" value="1"/>
</dbReference>
<dbReference type="PANTHER" id="PTHR43805">
    <property type="entry name" value="GLYCEROPHOSPHORYL DIESTER PHOSPHODIESTERASE"/>
    <property type="match status" value="1"/>
</dbReference>
<dbReference type="InterPro" id="IPR017946">
    <property type="entry name" value="PLC-like_Pdiesterase_TIM-brl"/>
</dbReference>
<dbReference type="EMBL" id="NVUS01000010">
    <property type="protein sequence ID" value="PCJ00745.1"/>
    <property type="molecule type" value="Genomic_DNA"/>
</dbReference>
<reference key="1">
    <citation type="submission" date="2017-08" db="EMBL/GenBank/DDBJ databases">
        <title>A dynamic microbial community with high functional redundancy inhabits the cold, oxic subseafloor aquifer.</title>
        <authorList>
            <person name="Tully B.J."/>
            <person name="Wheat C.G."/>
            <person name="Glazer B.T."/>
            <person name="Huber J.A."/>
        </authorList>
    </citation>
    <scope>NUCLEOTIDE SEQUENCE [LARGE SCALE GENOMIC DNA]</scope>
</reference>
<dbReference type="PANTHER" id="PTHR43805:SF1">
    <property type="entry name" value="GP-PDE DOMAIN-CONTAINING PROTEIN"/>
    <property type="match status" value="1"/>
</dbReference>
<protein>
    <submittedName>
        <fullName evidence="2">Glycerophosphodiester phosphodiesterase</fullName>
    </submittedName>
</protein>
<sequence length="323" mass="36126">MLGLLQMRKITKFAIGFGVIASGLWLNNTSLFTTLDQQVTLLAHRGVAQTYPKDGLQNDTCTADRIHPPKHNYLENTIASIEFAFAKGADIVEFDIHRTTDGKLAVFHDWTIECRTEGNGVTQEQSMAYLKTLDIGYGYTADGGKTFPFRGKYVGMMPEISEIFEKFPNKKFLINIKSNNLAEAKMLSNKIKTLPKTQQAKLMIYGGKTKLHIQLNADLPDMVTMSKPGFKACAKDYMLIGWSGFIPESCKNNILLIPNNLKSIVWGWPNKFIKRMTDVNTSVFLIDDYNGSNRSKGLPTDKAKALIAAGYKGGIWTDDIDEF</sequence>
<dbReference type="GO" id="GO:0008081">
    <property type="term" value="F:phosphoric diester hydrolase activity"/>
    <property type="evidence" value="ECO:0007669"/>
    <property type="project" value="InterPro"/>
</dbReference>